<evidence type="ECO:0000259" key="1">
    <source>
        <dbReference type="Pfam" id="PF00535"/>
    </source>
</evidence>
<dbReference type="SUPFAM" id="SSF53448">
    <property type="entry name" value="Nucleotide-diphospho-sugar transferases"/>
    <property type="match status" value="1"/>
</dbReference>
<keyword evidence="3" id="KW-1185">Reference proteome</keyword>
<sequence length="335" mass="36978">MNAAPMSVEPPRFSVVIPLYNKEGQIARAIDSVLAQSFQDFEIVVVDDGSKDRSAQVVAAYADPRVRLHRQANGGVSVARNRGVELARSDTVAFLDGDDAWFPDHLDRLWQMRTAHPDAVAWALNYFVVDVAGGKTPGVTVVSEPRVLLTPENFFRIARHGTPVFSSAVAVSRAAIQRVGGFPAGIRLGEDIDTWIRLLFIGTIVFDSKPGPCYHADGDNRALVNHAPPARYVFFDTDEAWVRAHPEARQVAEDMEEFHNFFRLAHAHHQIKWGDKAAGRAVLQSCRTTVFAGERRRLLRMSLLPQALYRALGRLKRAPRSATSAGTAVSSTSRS</sequence>
<organism evidence="2 3">
    <name type="scientific">Roseateles amylovorans</name>
    <dbReference type="NCBI Taxonomy" id="2978473"/>
    <lineage>
        <taxon>Bacteria</taxon>
        <taxon>Pseudomonadati</taxon>
        <taxon>Pseudomonadota</taxon>
        <taxon>Betaproteobacteria</taxon>
        <taxon>Burkholderiales</taxon>
        <taxon>Sphaerotilaceae</taxon>
        <taxon>Roseateles</taxon>
    </lineage>
</organism>
<accession>A0ABY6B4N3</accession>
<dbReference type="CDD" id="cd00761">
    <property type="entry name" value="Glyco_tranf_GTA_type"/>
    <property type="match status" value="1"/>
</dbReference>
<dbReference type="RefSeq" id="WP_261759320.1">
    <property type="nucleotide sequence ID" value="NZ_CP104562.2"/>
</dbReference>
<dbReference type="InterPro" id="IPR001173">
    <property type="entry name" value="Glyco_trans_2-like"/>
</dbReference>
<evidence type="ECO:0000313" key="2">
    <source>
        <dbReference type="EMBL" id="UXH79500.1"/>
    </source>
</evidence>
<dbReference type="InterPro" id="IPR029044">
    <property type="entry name" value="Nucleotide-diphossugar_trans"/>
</dbReference>
<feature type="domain" description="Glycosyltransferase 2-like" evidence="1">
    <location>
        <begin position="14"/>
        <end position="144"/>
    </location>
</feature>
<name>A0ABY6B4N3_9BURK</name>
<proteinExistence type="predicted"/>
<dbReference type="Pfam" id="PF00535">
    <property type="entry name" value="Glycos_transf_2"/>
    <property type="match status" value="1"/>
</dbReference>
<dbReference type="Proteomes" id="UP001064933">
    <property type="component" value="Chromosome"/>
</dbReference>
<protein>
    <submittedName>
        <fullName evidence="2">Glycosyltransferase family 2 protein</fullName>
    </submittedName>
</protein>
<dbReference type="EMBL" id="CP104562">
    <property type="protein sequence ID" value="UXH79500.1"/>
    <property type="molecule type" value="Genomic_DNA"/>
</dbReference>
<evidence type="ECO:0000313" key="3">
    <source>
        <dbReference type="Proteomes" id="UP001064933"/>
    </source>
</evidence>
<dbReference type="InterPro" id="IPR050834">
    <property type="entry name" value="Glycosyltransf_2"/>
</dbReference>
<dbReference type="Gene3D" id="3.90.550.10">
    <property type="entry name" value="Spore Coat Polysaccharide Biosynthesis Protein SpsA, Chain A"/>
    <property type="match status" value="1"/>
</dbReference>
<reference evidence="2" key="1">
    <citation type="submission" date="2022-10" db="EMBL/GenBank/DDBJ databases">
        <title>Characterization and whole genome sequencing of a new Roseateles species, isolated from fresh water.</title>
        <authorList>
            <person name="Guliayeva D.Y."/>
            <person name="Akhremchuk A.E."/>
            <person name="Sikolenko M.A."/>
            <person name="Valentovich L.N."/>
            <person name="Sidarenka A.V."/>
        </authorList>
    </citation>
    <scope>NUCLEOTIDE SEQUENCE</scope>
    <source>
        <strain evidence="2">BIM B-1768</strain>
    </source>
</reference>
<gene>
    <name evidence="2" type="ORF">N4261_06130</name>
</gene>
<dbReference type="PANTHER" id="PTHR43685">
    <property type="entry name" value="GLYCOSYLTRANSFERASE"/>
    <property type="match status" value="1"/>
</dbReference>
<dbReference type="PANTHER" id="PTHR43685:SF2">
    <property type="entry name" value="GLYCOSYLTRANSFERASE 2-LIKE DOMAIN-CONTAINING PROTEIN"/>
    <property type="match status" value="1"/>
</dbReference>